<dbReference type="AlphaFoldDB" id="A0A317CE62"/>
<feature type="transmembrane region" description="Helical" evidence="1">
    <location>
        <begin position="122"/>
        <end position="143"/>
    </location>
</feature>
<name>A0A317CE62_9GAMM</name>
<protein>
    <submittedName>
        <fullName evidence="2">Uncharacterized protein</fullName>
    </submittedName>
</protein>
<organism evidence="2 3">
    <name type="scientific">Leucothrix pacifica</name>
    <dbReference type="NCBI Taxonomy" id="1247513"/>
    <lineage>
        <taxon>Bacteria</taxon>
        <taxon>Pseudomonadati</taxon>
        <taxon>Pseudomonadota</taxon>
        <taxon>Gammaproteobacteria</taxon>
        <taxon>Thiotrichales</taxon>
        <taxon>Thiotrichaceae</taxon>
        <taxon>Leucothrix</taxon>
    </lineage>
</organism>
<keyword evidence="3" id="KW-1185">Reference proteome</keyword>
<accession>A0A317CE62</accession>
<evidence type="ECO:0000256" key="1">
    <source>
        <dbReference type="SAM" id="Phobius"/>
    </source>
</evidence>
<keyword evidence="1" id="KW-1133">Transmembrane helix</keyword>
<gene>
    <name evidence="2" type="ORF">DKW60_12820</name>
</gene>
<sequence length="301" mass="33511">MSMPSSNMVSKNYCPNCGGFDLVKLHRSFIQKRILDAPNKLYCQSCALALSVSDFSNNPAKEIPVFIGGSIAADANDRSIERYRREVDHSQKQTSSQTVDEIATSEGNQITMRVKKKKLSAWWLYFSGVLVICLLSLLGYKYMSDYPEHSANKISNSIGPTVSSQLVDKVDENKLVVVPQLQIDVIVESEDVLKSIVVAPPGSDIIVSESETIPSSEAVLGTPKLMTEVVEKLHEPVVVPKIETEISIVLPFKESEHLVEETGQSEFGERVRSDDTNELMERATLEFLRHDLDKLLTEHAK</sequence>
<dbReference type="RefSeq" id="WP_109838049.1">
    <property type="nucleotide sequence ID" value="NZ_QGKM01000036.1"/>
</dbReference>
<reference evidence="2 3" key="1">
    <citation type="submission" date="2018-05" db="EMBL/GenBank/DDBJ databases">
        <title>Leucothrix arctica sp. nov., isolated from Arctic seawater.</title>
        <authorList>
            <person name="Choi A."/>
            <person name="Baek K."/>
        </authorList>
    </citation>
    <scope>NUCLEOTIDE SEQUENCE [LARGE SCALE GENOMIC DNA]</scope>
    <source>
        <strain evidence="2 3">JCM 18388</strain>
    </source>
</reference>
<evidence type="ECO:0000313" key="3">
    <source>
        <dbReference type="Proteomes" id="UP000245539"/>
    </source>
</evidence>
<dbReference type="Proteomes" id="UP000245539">
    <property type="component" value="Unassembled WGS sequence"/>
</dbReference>
<keyword evidence="1" id="KW-0472">Membrane</keyword>
<keyword evidence="1" id="KW-0812">Transmembrane</keyword>
<comment type="caution">
    <text evidence="2">The sequence shown here is derived from an EMBL/GenBank/DDBJ whole genome shotgun (WGS) entry which is preliminary data.</text>
</comment>
<proteinExistence type="predicted"/>
<dbReference type="EMBL" id="QGKM01000036">
    <property type="protein sequence ID" value="PWQ96659.1"/>
    <property type="molecule type" value="Genomic_DNA"/>
</dbReference>
<evidence type="ECO:0000313" key="2">
    <source>
        <dbReference type="EMBL" id="PWQ96659.1"/>
    </source>
</evidence>